<dbReference type="InterPro" id="IPR001647">
    <property type="entry name" value="HTH_TetR"/>
</dbReference>
<dbReference type="EMBL" id="AEGR01000061">
    <property type="protein sequence ID" value="EGI76591.1"/>
    <property type="molecule type" value="Genomic_DNA"/>
</dbReference>
<name>F3KUL4_9BURK</name>
<feature type="domain" description="HTH tetR-type" evidence="7">
    <location>
        <begin position="18"/>
        <end position="78"/>
    </location>
</feature>
<keyword evidence="3 5" id="KW-0238">DNA-binding</keyword>
<proteinExistence type="predicted"/>
<feature type="region of interest" description="Disordered" evidence="6">
    <location>
        <begin position="1"/>
        <end position="21"/>
    </location>
</feature>
<keyword evidence="4" id="KW-0804">Transcription</keyword>
<dbReference type="InterPro" id="IPR009057">
    <property type="entry name" value="Homeodomain-like_sf"/>
</dbReference>
<evidence type="ECO:0000256" key="4">
    <source>
        <dbReference type="ARBA" id="ARBA00023163"/>
    </source>
</evidence>
<gene>
    <name evidence="8" type="ORF">HGR_10740</name>
</gene>
<dbReference type="Gene3D" id="1.10.357.10">
    <property type="entry name" value="Tetracycline Repressor, domain 2"/>
    <property type="match status" value="1"/>
</dbReference>
<evidence type="ECO:0000256" key="5">
    <source>
        <dbReference type="PROSITE-ProRule" id="PRU00335"/>
    </source>
</evidence>
<keyword evidence="2" id="KW-0805">Transcription regulation</keyword>
<organism evidence="8 9">
    <name type="scientific">Hylemonella gracilis ATCC 19624</name>
    <dbReference type="NCBI Taxonomy" id="887062"/>
    <lineage>
        <taxon>Bacteria</taxon>
        <taxon>Pseudomonadati</taxon>
        <taxon>Pseudomonadota</taxon>
        <taxon>Betaproteobacteria</taxon>
        <taxon>Burkholderiales</taxon>
        <taxon>Comamonadaceae</taxon>
        <taxon>Hylemonella</taxon>
    </lineage>
</organism>
<reference evidence="8 9" key="1">
    <citation type="journal article" date="2011" name="EMBO J.">
        <title>Structural diversity of bacterial flagellar motors.</title>
        <authorList>
            <person name="Chen S."/>
            <person name="Beeby M."/>
            <person name="Murphy G.E."/>
            <person name="Leadbetter J.R."/>
            <person name="Hendrixson D.R."/>
            <person name="Briegel A."/>
            <person name="Li Z."/>
            <person name="Shi J."/>
            <person name="Tocheva E.I."/>
            <person name="Muller A."/>
            <person name="Dobro M.J."/>
            <person name="Jensen G.J."/>
        </authorList>
    </citation>
    <scope>NUCLEOTIDE SEQUENCE [LARGE SCALE GENOMIC DNA]</scope>
    <source>
        <strain evidence="8 9">ATCC 19624</strain>
    </source>
</reference>
<evidence type="ECO:0000313" key="8">
    <source>
        <dbReference type="EMBL" id="EGI76591.1"/>
    </source>
</evidence>
<protein>
    <submittedName>
        <fullName evidence="8">TetR family transcriptional regulator</fullName>
    </submittedName>
</protein>
<dbReference type="PRINTS" id="PR00455">
    <property type="entry name" value="HTHTETR"/>
</dbReference>
<dbReference type="Pfam" id="PF17932">
    <property type="entry name" value="TetR_C_24"/>
    <property type="match status" value="1"/>
</dbReference>
<evidence type="ECO:0000256" key="3">
    <source>
        <dbReference type="ARBA" id="ARBA00023125"/>
    </source>
</evidence>
<feature type="compositionally biased region" description="Pro residues" evidence="6">
    <location>
        <begin position="7"/>
        <end position="17"/>
    </location>
</feature>
<sequence>MSSRTPAPQPTDAPPPPGHRRDNVLQAAALVFAEQGYKGATLRQIADAAGLLAGSIYHHFESKEALYEAVQAEGYRRMQRVVEDAIAPHSDPWTALEAACCAHLTEMLTGGPIARLTGMGLVGLREGKVSPAMQLARDGYENLLARLIDQLPLRPGLDRTLLRLQLLGALNWTLIWYRPDGSRSPAQIAQHLIAALR</sequence>
<evidence type="ECO:0000256" key="6">
    <source>
        <dbReference type="SAM" id="MobiDB-lite"/>
    </source>
</evidence>
<keyword evidence="9" id="KW-1185">Reference proteome</keyword>
<comment type="caution">
    <text evidence="8">The sequence shown here is derived from an EMBL/GenBank/DDBJ whole genome shotgun (WGS) entry which is preliminary data.</text>
</comment>
<dbReference type="PANTHER" id="PTHR30055:SF175">
    <property type="entry name" value="HTH-TYPE TRANSCRIPTIONAL REPRESSOR KSTR2"/>
    <property type="match status" value="1"/>
</dbReference>
<dbReference type="STRING" id="887062.HGR_10740"/>
<dbReference type="GO" id="GO:0000976">
    <property type="term" value="F:transcription cis-regulatory region binding"/>
    <property type="evidence" value="ECO:0007669"/>
    <property type="project" value="TreeGrafter"/>
</dbReference>
<dbReference type="Pfam" id="PF00440">
    <property type="entry name" value="TetR_N"/>
    <property type="match status" value="1"/>
</dbReference>
<dbReference type="Proteomes" id="UP000016368">
    <property type="component" value="Unassembled WGS sequence"/>
</dbReference>
<dbReference type="InterPro" id="IPR036271">
    <property type="entry name" value="Tet_transcr_reg_TetR-rel_C_sf"/>
</dbReference>
<feature type="DNA-binding region" description="H-T-H motif" evidence="5">
    <location>
        <begin position="41"/>
        <end position="60"/>
    </location>
</feature>
<dbReference type="Gene3D" id="1.10.10.60">
    <property type="entry name" value="Homeodomain-like"/>
    <property type="match status" value="1"/>
</dbReference>
<dbReference type="InterPro" id="IPR041490">
    <property type="entry name" value="KstR2_TetR_C"/>
</dbReference>
<keyword evidence="1" id="KW-0678">Repressor</keyword>
<evidence type="ECO:0000313" key="9">
    <source>
        <dbReference type="Proteomes" id="UP000016368"/>
    </source>
</evidence>
<dbReference type="SUPFAM" id="SSF46689">
    <property type="entry name" value="Homeodomain-like"/>
    <property type="match status" value="1"/>
</dbReference>
<dbReference type="PROSITE" id="PS50977">
    <property type="entry name" value="HTH_TETR_2"/>
    <property type="match status" value="1"/>
</dbReference>
<dbReference type="eggNOG" id="COG1309">
    <property type="taxonomic scope" value="Bacteria"/>
</dbReference>
<dbReference type="GO" id="GO:0003700">
    <property type="term" value="F:DNA-binding transcription factor activity"/>
    <property type="evidence" value="ECO:0007669"/>
    <property type="project" value="TreeGrafter"/>
</dbReference>
<dbReference type="PANTHER" id="PTHR30055">
    <property type="entry name" value="HTH-TYPE TRANSCRIPTIONAL REGULATOR RUTR"/>
    <property type="match status" value="1"/>
</dbReference>
<dbReference type="SUPFAM" id="SSF48498">
    <property type="entry name" value="Tetracyclin repressor-like, C-terminal domain"/>
    <property type="match status" value="1"/>
</dbReference>
<dbReference type="AlphaFoldDB" id="F3KUL4"/>
<dbReference type="RefSeq" id="WP_006298220.1">
    <property type="nucleotide sequence ID" value="NZ_AEGR01000061.1"/>
</dbReference>
<evidence type="ECO:0000256" key="1">
    <source>
        <dbReference type="ARBA" id="ARBA00022491"/>
    </source>
</evidence>
<evidence type="ECO:0000259" key="7">
    <source>
        <dbReference type="PROSITE" id="PS50977"/>
    </source>
</evidence>
<dbReference type="InterPro" id="IPR050109">
    <property type="entry name" value="HTH-type_TetR-like_transc_reg"/>
</dbReference>
<evidence type="ECO:0000256" key="2">
    <source>
        <dbReference type="ARBA" id="ARBA00023015"/>
    </source>
</evidence>
<accession>F3KUL4</accession>